<proteinExistence type="predicted"/>
<dbReference type="EC" id="2.3.-.-" evidence="2"/>
<comment type="caution">
    <text evidence="2">The sequence shown here is derived from an EMBL/GenBank/DDBJ whole genome shotgun (WGS) entry which is preliminary data.</text>
</comment>
<dbReference type="PANTHER" id="PTHR43441:SF10">
    <property type="entry name" value="ACETYLTRANSFERASE"/>
    <property type="match status" value="1"/>
</dbReference>
<evidence type="ECO:0000313" key="2">
    <source>
        <dbReference type="EMBL" id="MFB9730950.1"/>
    </source>
</evidence>
<dbReference type="SUPFAM" id="SSF55729">
    <property type="entry name" value="Acyl-CoA N-acyltransferases (Nat)"/>
    <property type="match status" value="1"/>
</dbReference>
<dbReference type="EMBL" id="JBHMAX010000005">
    <property type="protein sequence ID" value="MFB9730950.1"/>
    <property type="molecule type" value="Genomic_DNA"/>
</dbReference>
<feature type="domain" description="N-acetyltransferase" evidence="1">
    <location>
        <begin position="16"/>
        <end position="181"/>
    </location>
</feature>
<dbReference type="PROSITE" id="PS51186">
    <property type="entry name" value="GNAT"/>
    <property type="match status" value="1"/>
</dbReference>
<evidence type="ECO:0000313" key="3">
    <source>
        <dbReference type="Proteomes" id="UP001589613"/>
    </source>
</evidence>
<dbReference type="Pfam" id="PF13302">
    <property type="entry name" value="Acetyltransf_3"/>
    <property type="match status" value="1"/>
</dbReference>
<organism evidence="2 3">
    <name type="scientific">Ornithinimicrobium kibberense</name>
    <dbReference type="NCBI Taxonomy" id="282060"/>
    <lineage>
        <taxon>Bacteria</taxon>
        <taxon>Bacillati</taxon>
        <taxon>Actinomycetota</taxon>
        <taxon>Actinomycetes</taxon>
        <taxon>Micrococcales</taxon>
        <taxon>Ornithinimicrobiaceae</taxon>
        <taxon>Ornithinimicrobium</taxon>
    </lineage>
</organism>
<protein>
    <submittedName>
        <fullName evidence="2">GNAT family N-acetyltransferase</fullName>
        <ecNumber evidence="2">2.3.-.-</ecNumber>
    </submittedName>
</protein>
<accession>A0ABV5UZM5</accession>
<name>A0ABV5UZM5_9MICO</name>
<dbReference type="Gene3D" id="3.40.630.30">
    <property type="match status" value="1"/>
</dbReference>
<keyword evidence="2" id="KW-0012">Acyltransferase</keyword>
<dbReference type="InterPro" id="IPR000182">
    <property type="entry name" value="GNAT_dom"/>
</dbReference>
<dbReference type="GO" id="GO:0016746">
    <property type="term" value="F:acyltransferase activity"/>
    <property type="evidence" value="ECO:0007669"/>
    <property type="project" value="UniProtKB-KW"/>
</dbReference>
<keyword evidence="2" id="KW-0808">Transferase</keyword>
<sequence>MTTPPPGPVRLEAPGVVLRAFGPGDVDDLRAAFVDEEIARWNPAPTGPDAIGRFIASRNDWTDADQASWAVAGPEDRLVGSVSVHKIDRDQGDAEVGYWTAPWARRQGYAVRAVTTASRFAFGELGLRRLYLFHAVENGGSCAVALAAGFRHEGTLRESYRYADGVHHDEHLHGLLARDLGMGSDR</sequence>
<dbReference type="PANTHER" id="PTHR43441">
    <property type="entry name" value="RIBOSOMAL-PROTEIN-SERINE ACETYLTRANSFERASE"/>
    <property type="match status" value="1"/>
</dbReference>
<reference evidence="2 3" key="1">
    <citation type="submission" date="2024-09" db="EMBL/GenBank/DDBJ databases">
        <authorList>
            <person name="Sun Q."/>
            <person name="Mori K."/>
        </authorList>
    </citation>
    <scope>NUCLEOTIDE SEQUENCE [LARGE SCALE GENOMIC DNA]</scope>
    <source>
        <strain evidence="2 3">JCM 12763</strain>
    </source>
</reference>
<evidence type="ECO:0000259" key="1">
    <source>
        <dbReference type="PROSITE" id="PS51186"/>
    </source>
</evidence>
<gene>
    <name evidence="2" type="ORF">ACFFN0_02705</name>
</gene>
<dbReference type="Proteomes" id="UP001589613">
    <property type="component" value="Unassembled WGS sequence"/>
</dbReference>
<dbReference type="InterPro" id="IPR016181">
    <property type="entry name" value="Acyl_CoA_acyltransferase"/>
</dbReference>
<keyword evidence="3" id="KW-1185">Reference proteome</keyword>
<dbReference type="RefSeq" id="WP_141339204.1">
    <property type="nucleotide sequence ID" value="NZ_JBHMAX010000005.1"/>
</dbReference>
<dbReference type="InterPro" id="IPR051908">
    <property type="entry name" value="Ribosomal_N-acetyltransferase"/>
</dbReference>
<dbReference type="CDD" id="cd04301">
    <property type="entry name" value="NAT_SF"/>
    <property type="match status" value="1"/>
</dbReference>